<dbReference type="Pfam" id="PF08014">
    <property type="entry name" value="MATCAP"/>
    <property type="match status" value="1"/>
</dbReference>
<keyword evidence="6" id="KW-1185">Reference proteome</keyword>
<evidence type="ECO:0000256" key="3">
    <source>
        <dbReference type="ARBA" id="ARBA00022801"/>
    </source>
</evidence>
<protein>
    <recommendedName>
        <fullName evidence="7">DUF1704 domain-containing protein</fullName>
    </recommendedName>
</protein>
<keyword evidence="2" id="KW-0645">Protease</keyword>
<dbReference type="GO" id="GO:0008237">
    <property type="term" value="F:metallopeptidase activity"/>
    <property type="evidence" value="ECO:0007669"/>
    <property type="project" value="UniProtKB-KW"/>
</dbReference>
<name>I0W6Z7_9FLAO</name>
<evidence type="ECO:0000256" key="2">
    <source>
        <dbReference type="ARBA" id="ARBA00022670"/>
    </source>
</evidence>
<dbReference type="PATRIC" id="fig|946077.3.peg.2355"/>
<sequence>MYAVDKSLHKLLKDIELLAYLNPNNIEQEKKRFFASKYTIEPVFTYTKPKFDAYKLQRKLFSHRLSLISDEAIRALYEEIIYYYSGMVQCIHTIGDGEKFYYNSFKVFGTPTDKDVDNARFILHFKDVTDPDAIKIHNAAAAQAYFESFSEHYNFPITILQSTRIASDAMVKNSEKTLLLKKNGHFSNNQLKILAHHEIGVHLLTSYNAAEQPLKIFSNGFPRNVETQEGLAVFSEYMAGALTLKRLKTLAYRVLAVDSLRKGYRFMETFKLLHFDYQLNKDDAFTISMRVHRGGGFTKDYLYLTGLQKIFNHYNEGNSLDTLLTGKVTLQHKAVIESMMTQGIVVPSLHKNMAYKTNSNTNTTVDFILKNLR</sequence>
<evidence type="ECO:0000313" key="6">
    <source>
        <dbReference type="Proteomes" id="UP000005938"/>
    </source>
</evidence>
<dbReference type="SMART" id="SM01154">
    <property type="entry name" value="DUF1704"/>
    <property type="match status" value="1"/>
</dbReference>
<dbReference type="PANTHER" id="PTHR31817:SF0">
    <property type="entry name" value="CHROMOSOME UNDETERMINED SCAFFOLD_67, WHOLE GENOME SHOTGUN SEQUENCE"/>
    <property type="match status" value="1"/>
</dbReference>
<evidence type="ECO:0000256" key="1">
    <source>
        <dbReference type="ARBA" id="ARBA00001947"/>
    </source>
</evidence>
<evidence type="ECO:0000256" key="4">
    <source>
        <dbReference type="ARBA" id="ARBA00023049"/>
    </source>
</evidence>
<dbReference type="GO" id="GO:0080164">
    <property type="term" value="P:regulation of nitric oxide metabolic process"/>
    <property type="evidence" value="ECO:0007669"/>
    <property type="project" value="TreeGrafter"/>
</dbReference>
<dbReference type="eggNOG" id="COG3930">
    <property type="taxonomic scope" value="Bacteria"/>
</dbReference>
<dbReference type="Proteomes" id="UP000005938">
    <property type="component" value="Unassembled WGS sequence"/>
</dbReference>
<dbReference type="EMBL" id="AJJU01000037">
    <property type="protein sequence ID" value="EID72163.1"/>
    <property type="molecule type" value="Genomic_DNA"/>
</dbReference>
<dbReference type="STRING" id="946077.W5A_11686"/>
<proteinExistence type="predicted"/>
<dbReference type="GO" id="GO:0006508">
    <property type="term" value="P:proteolysis"/>
    <property type="evidence" value="ECO:0007669"/>
    <property type="project" value="UniProtKB-KW"/>
</dbReference>
<gene>
    <name evidence="5" type="ORF">W5A_11686</name>
</gene>
<accession>I0W6Z7</accession>
<organism evidence="5 6">
    <name type="scientific">Imtechella halotolerans K1</name>
    <dbReference type="NCBI Taxonomy" id="946077"/>
    <lineage>
        <taxon>Bacteria</taxon>
        <taxon>Pseudomonadati</taxon>
        <taxon>Bacteroidota</taxon>
        <taxon>Flavobacteriia</taxon>
        <taxon>Flavobacteriales</taxon>
        <taxon>Flavobacteriaceae</taxon>
        <taxon>Imtechella</taxon>
    </lineage>
</organism>
<evidence type="ECO:0000313" key="5">
    <source>
        <dbReference type="EMBL" id="EID72163.1"/>
    </source>
</evidence>
<dbReference type="InterPro" id="IPR012548">
    <property type="entry name" value="MATCAP"/>
</dbReference>
<keyword evidence="4" id="KW-0482">Metalloprotease</keyword>
<dbReference type="PANTHER" id="PTHR31817">
    <property type="match status" value="1"/>
</dbReference>
<keyword evidence="3" id="KW-0378">Hydrolase</keyword>
<comment type="caution">
    <text evidence="5">The sequence shown here is derived from an EMBL/GenBank/DDBJ whole genome shotgun (WGS) entry which is preliminary data.</text>
</comment>
<evidence type="ECO:0008006" key="7">
    <source>
        <dbReference type="Google" id="ProtNLM"/>
    </source>
</evidence>
<reference evidence="5 6" key="1">
    <citation type="journal article" date="2012" name="J. Bacteriol.">
        <title>Genome Sequence of the Halotolerant Bacterium Imtechella halotolerans K1T.</title>
        <authorList>
            <person name="Kumar S."/>
            <person name="Vikram S."/>
            <person name="Subramanian S."/>
            <person name="Raghava G.P."/>
            <person name="Pinnaka A.K."/>
        </authorList>
    </citation>
    <scope>NUCLEOTIDE SEQUENCE [LARGE SCALE GENOMIC DNA]</scope>
    <source>
        <strain evidence="5 6">K1</strain>
    </source>
</reference>
<dbReference type="AlphaFoldDB" id="I0W6Z7"/>
<comment type="cofactor">
    <cofactor evidence="1">
        <name>Zn(2+)</name>
        <dbReference type="ChEBI" id="CHEBI:29105"/>
    </cofactor>
</comment>